<protein>
    <submittedName>
        <fullName evidence="2">Uncharacterized protein</fullName>
    </submittedName>
</protein>
<organism evidence="2 3">
    <name type="scientific">Nonomuraea aridisoli</name>
    <dbReference type="NCBI Taxonomy" id="2070368"/>
    <lineage>
        <taxon>Bacteria</taxon>
        <taxon>Bacillati</taxon>
        <taxon>Actinomycetota</taxon>
        <taxon>Actinomycetes</taxon>
        <taxon>Streptosporangiales</taxon>
        <taxon>Streptosporangiaceae</taxon>
        <taxon>Nonomuraea</taxon>
    </lineage>
</organism>
<sequence length="137" mass="14258">PANPYASPGSWPAFEQPASRNPYEVRAGWAVADDSEPVTGPTPATGVPTAPHRAVSAYDDVLSAPAPSQSPFTAGAYETGDITSSPAAAAWPAPPPAPGAAAPGAQPVYSPQPETQGTERRGRRRTPEQDPPHDYYR</sequence>
<proteinExistence type="predicted"/>
<name>A0A2W2DAY0_9ACTN</name>
<feature type="compositionally biased region" description="Basic and acidic residues" evidence="1">
    <location>
        <begin position="117"/>
        <end position="137"/>
    </location>
</feature>
<reference evidence="2 3" key="1">
    <citation type="submission" date="2018-01" db="EMBL/GenBank/DDBJ databases">
        <title>Draft genome sequence of Nonomuraea sp. KC333.</title>
        <authorList>
            <person name="Sahin N."/>
            <person name="Saygin H."/>
            <person name="Ay H."/>
        </authorList>
    </citation>
    <scope>NUCLEOTIDE SEQUENCE [LARGE SCALE GENOMIC DNA]</scope>
    <source>
        <strain evidence="2 3">KC333</strain>
    </source>
</reference>
<feature type="compositionally biased region" description="Low complexity" evidence="1">
    <location>
        <begin position="37"/>
        <end position="51"/>
    </location>
</feature>
<feature type="region of interest" description="Disordered" evidence="1">
    <location>
        <begin position="25"/>
        <end position="137"/>
    </location>
</feature>
<evidence type="ECO:0000313" key="3">
    <source>
        <dbReference type="Proteomes" id="UP000249304"/>
    </source>
</evidence>
<feature type="non-terminal residue" evidence="2">
    <location>
        <position position="1"/>
    </location>
</feature>
<dbReference type="EMBL" id="POUD01000293">
    <property type="protein sequence ID" value="PZG07471.1"/>
    <property type="molecule type" value="Genomic_DNA"/>
</dbReference>
<evidence type="ECO:0000313" key="2">
    <source>
        <dbReference type="EMBL" id="PZG07471.1"/>
    </source>
</evidence>
<dbReference type="AlphaFoldDB" id="A0A2W2DAY0"/>
<comment type="caution">
    <text evidence="2">The sequence shown here is derived from an EMBL/GenBank/DDBJ whole genome shotgun (WGS) entry which is preliminary data.</text>
</comment>
<dbReference type="Proteomes" id="UP000249304">
    <property type="component" value="Unassembled WGS sequence"/>
</dbReference>
<feature type="region of interest" description="Disordered" evidence="1">
    <location>
        <begin position="1"/>
        <end position="20"/>
    </location>
</feature>
<accession>A0A2W2DAY0</accession>
<gene>
    <name evidence="2" type="ORF">C1J01_40605</name>
</gene>
<evidence type="ECO:0000256" key="1">
    <source>
        <dbReference type="SAM" id="MobiDB-lite"/>
    </source>
</evidence>
<keyword evidence="3" id="KW-1185">Reference proteome</keyword>